<dbReference type="CDD" id="cd02219">
    <property type="entry name" value="cupin_YjlB-like"/>
    <property type="match status" value="1"/>
</dbReference>
<dbReference type="Proteomes" id="UP001218412">
    <property type="component" value="Chromosome"/>
</dbReference>
<evidence type="ECO:0000313" key="1">
    <source>
        <dbReference type="EMBL" id="WCR09378.1"/>
    </source>
</evidence>
<dbReference type="RefSeq" id="WP_272857489.1">
    <property type="nucleotide sequence ID" value="NZ_CP067134.1"/>
</dbReference>
<keyword evidence="2" id="KW-1185">Reference proteome</keyword>
<evidence type="ECO:0000313" key="2">
    <source>
        <dbReference type="Proteomes" id="UP001218412"/>
    </source>
</evidence>
<dbReference type="InterPro" id="IPR047121">
    <property type="entry name" value="YjiB-like"/>
</dbReference>
<sequence length="143" mass="15295">MNPVLHRAVCPDPGPAWFTDRFAANGWTGAWSGGVFDWHHYHMTTHEVLGCFAGWAVLQLGGEGGRTIRIEAGDVLVIPAGLAHKRLQSSADFGVVGAYPGGATPDMQTGEGQPCPLAIWDRDPVTGAAPETDWQQKFRKGAS</sequence>
<dbReference type="EMBL" id="CP067134">
    <property type="protein sequence ID" value="WCR09378.1"/>
    <property type="molecule type" value="Genomic_DNA"/>
</dbReference>
<proteinExistence type="predicted"/>
<dbReference type="PANTHER" id="PTHR36448">
    <property type="entry name" value="BLR7373 PROTEIN"/>
    <property type="match status" value="1"/>
</dbReference>
<accession>A0ABY7SR66</accession>
<gene>
    <name evidence="1" type="ORF">JHW45_09570</name>
</gene>
<dbReference type="InterPro" id="IPR014710">
    <property type="entry name" value="RmlC-like_jellyroll"/>
</dbReference>
<dbReference type="InterPro" id="IPR011051">
    <property type="entry name" value="RmlC_Cupin_sf"/>
</dbReference>
<dbReference type="Gene3D" id="2.60.120.10">
    <property type="entry name" value="Jelly Rolls"/>
    <property type="match status" value="1"/>
</dbReference>
<organism evidence="1 2">
    <name type="scientific">Paracoccus stylophorae</name>
    <dbReference type="NCBI Taxonomy" id="659350"/>
    <lineage>
        <taxon>Bacteria</taxon>
        <taxon>Pseudomonadati</taxon>
        <taxon>Pseudomonadota</taxon>
        <taxon>Alphaproteobacteria</taxon>
        <taxon>Rhodobacterales</taxon>
        <taxon>Paracoccaceae</taxon>
        <taxon>Paracoccus</taxon>
    </lineage>
</organism>
<dbReference type="SUPFAM" id="SSF51182">
    <property type="entry name" value="RmlC-like cupins"/>
    <property type="match status" value="1"/>
</dbReference>
<protein>
    <submittedName>
        <fullName evidence="1">Cupin</fullName>
    </submittedName>
</protein>
<reference evidence="1 2" key="1">
    <citation type="submission" date="2021-01" db="EMBL/GenBank/DDBJ databases">
        <title>Biogeographic distribution of Paracoccus.</title>
        <authorList>
            <person name="Hollensteiner J."/>
            <person name="Leineberger J."/>
            <person name="Brinkhoff T."/>
            <person name="Daniel R."/>
        </authorList>
    </citation>
    <scope>NUCLEOTIDE SEQUENCE [LARGE SCALE GENOMIC DNA]</scope>
    <source>
        <strain evidence="1 2">LMG25392</strain>
    </source>
</reference>
<name>A0ABY7SR66_9RHOB</name>
<dbReference type="PANTHER" id="PTHR36448:SF2">
    <property type="entry name" value="CUPIN TYPE-1 DOMAIN-CONTAINING PROTEIN"/>
    <property type="match status" value="1"/>
</dbReference>